<evidence type="ECO:0000313" key="2">
    <source>
        <dbReference type="EMBL" id="PQJ82779.1"/>
    </source>
</evidence>
<proteinExistence type="predicted"/>
<dbReference type="EMBL" id="MSCM01000001">
    <property type="protein sequence ID" value="PQJ82779.1"/>
    <property type="molecule type" value="Genomic_DNA"/>
</dbReference>
<comment type="caution">
    <text evidence="2">The sequence shown here is derived from an EMBL/GenBank/DDBJ whole genome shotgun (WGS) entry which is preliminary data.</text>
</comment>
<dbReference type="SUPFAM" id="SSF46955">
    <property type="entry name" value="Putative DNA-binding domain"/>
    <property type="match status" value="1"/>
</dbReference>
<dbReference type="Gene3D" id="1.10.1660.10">
    <property type="match status" value="1"/>
</dbReference>
<gene>
    <name evidence="2" type="ORF">BTO16_09400</name>
</gene>
<dbReference type="Proteomes" id="UP000239068">
    <property type="component" value="Unassembled WGS sequence"/>
</dbReference>
<dbReference type="InterPro" id="IPR010093">
    <property type="entry name" value="SinI_DNA-bd"/>
</dbReference>
<protein>
    <recommendedName>
        <fullName evidence="1">Helix-turn-helix domain-containing protein</fullName>
    </recommendedName>
</protein>
<accession>A0A2S7WYY2</accession>
<dbReference type="AlphaFoldDB" id="A0A2S7WYY2"/>
<organism evidence="2 3">
    <name type="scientific">Polaribacter glomeratus</name>
    <dbReference type="NCBI Taxonomy" id="102"/>
    <lineage>
        <taxon>Bacteria</taxon>
        <taxon>Pseudomonadati</taxon>
        <taxon>Bacteroidota</taxon>
        <taxon>Flavobacteriia</taxon>
        <taxon>Flavobacteriales</taxon>
        <taxon>Flavobacteriaceae</taxon>
    </lineage>
</organism>
<dbReference type="InterPro" id="IPR041657">
    <property type="entry name" value="HTH_17"/>
</dbReference>
<reference evidence="2 3" key="1">
    <citation type="submission" date="2016-12" db="EMBL/GenBank/DDBJ databases">
        <title>Trade-off between light-utilization and light-protection in marine flavobacteria.</title>
        <authorList>
            <person name="Kumagai Y."/>
            <person name="Yoshizawa S."/>
            <person name="Kogure K."/>
            <person name="Iwasaki W."/>
        </authorList>
    </citation>
    <scope>NUCLEOTIDE SEQUENCE [LARGE SCALE GENOMIC DNA]</scope>
    <source>
        <strain evidence="2 3">ATCC 43844</strain>
    </source>
</reference>
<evidence type="ECO:0000259" key="1">
    <source>
        <dbReference type="Pfam" id="PF12728"/>
    </source>
</evidence>
<feature type="domain" description="Helix-turn-helix" evidence="1">
    <location>
        <begin position="40"/>
        <end position="84"/>
    </location>
</feature>
<keyword evidence="3" id="KW-1185">Reference proteome</keyword>
<dbReference type="GO" id="GO:0003677">
    <property type="term" value="F:DNA binding"/>
    <property type="evidence" value="ECO:0007669"/>
    <property type="project" value="InterPro"/>
</dbReference>
<dbReference type="RefSeq" id="WP_105021326.1">
    <property type="nucleotide sequence ID" value="NZ_MSCM01000001.1"/>
</dbReference>
<dbReference type="Pfam" id="PF12728">
    <property type="entry name" value="HTH_17"/>
    <property type="match status" value="1"/>
</dbReference>
<dbReference type="NCBIfam" id="TIGR01764">
    <property type="entry name" value="excise"/>
    <property type="match status" value="1"/>
</dbReference>
<name>A0A2S7WYY2_9FLAO</name>
<dbReference type="InterPro" id="IPR009061">
    <property type="entry name" value="DNA-bd_dom_put_sf"/>
</dbReference>
<dbReference type="OrthoDB" id="1097811at2"/>
<sequence>MAKITLQTFEVSDLEKAVFNSFKKILKDYPLFQKKEKLELLSRKDASKLLCISLPTLHQWTKDGVINAYRIGNRVLYKLEDINNALTKIKTLKFNKI</sequence>
<evidence type="ECO:0000313" key="3">
    <source>
        <dbReference type="Proteomes" id="UP000239068"/>
    </source>
</evidence>